<dbReference type="GO" id="GO:0051267">
    <property type="term" value="F:CP2 mannose-ethanolamine phosphotransferase activity"/>
    <property type="evidence" value="ECO:0007669"/>
    <property type="project" value="TreeGrafter"/>
</dbReference>
<feature type="transmembrane region" description="Helical" evidence="2">
    <location>
        <begin position="802"/>
        <end position="826"/>
    </location>
</feature>
<dbReference type="Gene3D" id="3.40.720.10">
    <property type="entry name" value="Alkaline Phosphatase, subunit A"/>
    <property type="match status" value="1"/>
</dbReference>
<dbReference type="GO" id="GO:0005789">
    <property type="term" value="C:endoplasmic reticulum membrane"/>
    <property type="evidence" value="ECO:0007669"/>
    <property type="project" value="TreeGrafter"/>
</dbReference>
<feature type="transmembrane region" description="Helical" evidence="2">
    <location>
        <begin position="385"/>
        <end position="405"/>
    </location>
</feature>
<protein>
    <submittedName>
        <fullName evidence="5">GPI ethanolamine phosphate transferase 2 isoform X2</fullName>
    </submittedName>
</protein>
<dbReference type="GO" id="GO:0006506">
    <property type="term" value="P:GPI anchor biosynthetic process"/>
    <property type="evidence" value="ECO:0007669"/>
    <property type="project" value="InterPro"/>
</dbReference>
<feature type="transmembrane region" description="Helical" evidence="2">
    <location>
        <begin position="878"/>
        <end position="898"/>
    </location>
</feature>
<dbReference type="SUPFAM" id="SSF53649">
    <property type="entry name" value="Alkaline phosphatase-like"/>
    <property type="match status" value="1"/>
</dbReference>
<dbReference type="CTD" id="54872"/>
<feature type="region of interest" description="Disordered" evidence="1">
    <location>
        <begin position="542"/>
        <end position="570"/>
    </location>
</feature>
<dbReference type="InterPro" id="IPR039527">
    <property type="entry name" value="PIGG/GPI7"/>
</dbReference>
<feature type="transmembrane region" description="Helical" evidence="2">
    <location>
        <begin position="426"/>
        <end position="455"/>
    </location>
</feature>
<dbReference type="Pfam" id="PF19316">
    <property type="entry name" value="PIGO_PIGG"/>
    <property type="match status" value="1"/>
</dbReference>
<accession>A0AAJ7WTJ7</accession>
<keyword evidence="2" id="KW-1133">Transmembrane helix</keyword>
<feature type="region of interest" description="Disordered" evidence="1">
    <location>
        <begin position="1"/>
        <end position="23"/>
    </location>
</feature>
<dbReference type="PANTHER" id="PTHR23072:SF0">
    <property type="entry name" value="GPI ETHANOLAMINE PHOSPHATE TRANSFERASE 2"/>
    <property type="match status" value="1"/>
</dbReference>
<dbReference type="InterPro" id="IPR017850">
    <property type="entry name" value="Alkaline_phosphatase_core_sf"/>
</dbReference>
<name>A0AAJ7WTJ7_PETMA</name>
<feature type="domain" description="GPI ethanolamine phosphate transferase 2 C-terminal" evidence="3">
    <location>
        <begin position="579"/>
        <end position="891"/>
    </location>
</feature>
<dbReference type="Proteomes" id="UP001318040">
    <property type="component" value="Chromosome 1"/>
</dbReference>
<feature type="transmembrane region" description="Helical" evidence="2">
    <location>
        <begin position="344"/>
        <end position="365"/>
    </location>
</feature>
<evidence type="ECO:0000256" key="2">
    <source>
        <dbReference type="SAM" id="Phobius"/>
    </source>
</evidence>
<sequence>MAGTRCATRHVRTRPPSPCHASSPRYCPPPQALTSGSIPGFLDLLMNLEAVAAGDDTFLWQALAAGRRLRFYGDDTWLRLFPGTFHQAEGTTSFFVTDHTEVDTNVTRHVPAALASRDWQLLVLHYLGLDHIGHTHGPASALVPHKLREMDAVVRAVHTALLREDESPSLPALLVLCGDHGMSNAGSHGGSSEEELLSPLLLFSSAFPLADPETVPAEVLQVDLAATLSLGMGRPVPLNSMGHVITAALEHRPIREQLRALQANAHQLAALLRAGTASYATEPGYLHRENAERWHESWLRQAPANGSGDAPAALAALARGRYVDALRGLSRAVTRDLARYDTRAMAAGGATVLLALVLLVVSAWACGLDGGGGGWGGAVLGEVRVSAPVFWVGFAAVLAFVVTANQSACSLARTHGREGASGGERGLLCSWPLPAVAALLAAPAALVAAATAIAWTRRCSASSSSSYTSSVTAAAATTVGRRCLGRRGSRSLAPPGWAWLGGIAAHTASLASSSFVEEEHLTWYYLGTSLLAVMVARQAPLPTDDGDEGDGDGGGEGGGFDESGDGGGGGGGAGWSGVAALCGVAVAFRLLRSWNQTGVQWVELTDIGDWLRRPEQEVLLRVLAGVACACLCACLCSRCPGKACRLLVLLGLAALAHVHVTLSDGVTEARAIAACAAGVLLSGAVEQLRHRWCILGSGDGDGSSSGVPAPSFLAHAIAALTLILAALMRPHNLPVLALWLLMQAGLEWLLSREPGRASAAHVALTYHCLGQAAFYQQGNSNGLASVDVAAGYVGQRSHSGPLAVLLTAACTFTGPITWAAAVAATLQRVTAPRRLPGAVDEACAALALARALPLVAYLALAAAQRYHLFIWSVFSPKLLYEAAQTAFAALVLVALRCLA</sequence>
<evidence type="ECO:0000313" key="4">
    <source>
        <dbReference type="Proteomes" id="UP001318040"/>
    </source>
</evidence>
<dbReference type="RefSeq" id="XP_032809287.1">
    <property type="nucleotide sequence ID" value="XM_032953396.1"/>
</dbReference>
<dbReference type="AlphaFoldDB" id="A0AAJ7WTJ7"/>
<dbReference type="PANTHER" id="PTHR23072">
    <property type="entry name" value="PHOSPHATIDYLINOSITOL GLYCAN-RELATED"/>
    <property type="match status" value="1"/>
</dbReference>
<gene>
    <name evidence="5" type="primary">PIGG</name>
</gene>
<reference evidence="5" key="1">
    <citation type="submission" date="2025-08" db="UniProtKB">
        <authorList>
            <consortium name="RefSeq"/>
        </authorList>
    </citation>
    <scope>IDENTIFICATION</scope>
    <source>
        <tissue evidence="5">Sperm</tissue>
    </source>
</reference>
<evidence type="ECO:0000313" key="5">
    <source>
        <dbReference type="RefSeq" id="XP_032809287.1"/>
    </source>
</evidence>
<dbReference type="InterPro" id="IPR002591">
    <property type="entry name" value="Phosphodiest/P_Trfase"/>
</dbReference>
<proteinExistence type="predicted"/>
<evidence type="ECO:0000256" key="1">
    <source>
        <dbReference type="SAM" id="MobiDB-lite"/>
    </source>
</evidence>
<keyword evidence="5" id="KW-0808">Transferase</keyword>
<keyword evidence="2" id="KW-0472">Membrane</keyword>
<dbReference type="Pfam" id="PF01663">
    <property type="entry name" value="Phosphodiest"/>
    <property type="match status" value="1"/>
</dbReference>
<organism evidence="4 5">
    <name type="scientific">Petromyzon marinus</name>
    <name type="common">Sea lamprey</name>
    <dbReference type="NCBI Taxonomy" id="7757"/>
    <lineage>
        <taxon>Eukaryota</taxon>
        <taxon>Metazoa</taxon>
        <taxon>Chordata</taxon>
        <taxon>Craniata</taxon>
        <taxon>Vertebrata</taxon>
        <taxon>Cyclostomata</taxon>
        <taxon>Hyperoartia</taxon>
        <taxon>Petromyzontiformes</taxon>
        <taxon>Petromyzontidae</taxon>
        <taxon>Petromyzon</taxon>
    </lineage>
</organism>
<feature type="compositionally biased region" description="Acidic residues" evidence="1">
    <location>
        <begin position="544"/>
        <end position="553"/>
    </location>
</feature>
<dbReference type="InterPro" id="IPR045687">
    <property type="entry name" value="PIGG/GPI7_C"/>
</dbReference>
<feature type="transmembrane region" description="Helical" evidence="2">
    <location>
        <begin position="847"/>
        <end position="866"/>
    </location>
</feature>
<feature type="compositionally biased region" description="Gly residues" evidence="1">
    <location>
        <begin position="554"/>
        <end position="570"/>
    </location>
</feature>
<evidence type="ECO:0000259" key="3">
    <source>
        <dbReference type="Pfam" id="PF19316"/>
    </source>
</evidence>
<keyword evidence="2" id="KW-0812">Transmembrane</keyword>
<keyword evidence="4" id="KW-1185">Reference proteome</keyword>